<dbReference type="InterPro" id="IPR006102">
    <property type="entry name" value="Ig-like_GH2"/>
</dbReference>
<protein>
    <submittedName>
        <fullName evidence="9">Glycoside hydrolase family 2 protein</fullName>
    </submittedName>
</protein>
<evidence type="ECO:0000259" key="5">
    <source>
        <dbReference type="Pfam" id="PF00703"/>
    </source>
</evidence>
<dbReference type="Pfam" id="PF02837">
    <property type="entry name" value="Glyco_hydro_2_N"/>
    <property type="match status" value="1"/>
</dbReference>
<feature type="domain" description="Glycoside hydrolase family 2 catalytic" evidence="6">
    <location>
        <begin position="266"/>
        <end position="544"/>
    </location>
</feature>
<dbReference type="Proteomes" id="UP000323608">
    <property type="component" value="Unassembled WGS sequence"/>
</dbReference>
<comment type="caution">
    <text evidence="9">The sequence shown here is derived from an EMBL/GenBank/DDBJ whole genome shotgun (WGS) entry which is preliminary data.</text>
</comment>
<dbReference type="Gene3D" id="3.20.20.80">
    <property type="entry name" value="Glycosidases"/>
    <property type="match status" value="1"/>
</dbReference>
<dbReference type="SUPFAM" id="SSF49785">
    <property type="entry name" value="Galactose-binding domain-like"/>
    <property type="match status" value="1"/>
</dbReference>
<dbReference type="Gene3D" id="2.60.40.10">
    <property type="entry name" value="Immunoglobulins"/>
    <property type="match status" value="2"/>
</dbReference>
<dbReference type="PRINTS" id="PR00132">
    <property type="entry name" value="GLHYDRLASE2"/>
</dbReference>
<reference evidence="9 10" key="1">
    <citation type="submission" date="2019-07" db="EMBL/GenBank/DDBJ databases">
        <title>The Draft Genome Sequence of Rhizobium tropici SARCC-755 Associated with Superior Nodulation on Pigeonpea (Cajanus cajan (L.) Millsp.).</title>
        <authorList>
            <person name="Bopape F.L."/>
            <person name="Hassen A.I."/>
            <person name="Swanevelder Z.H."/>
            <person name="Gwata E.T."/>
        </authorList>
    </citation>
    <scope>NUCLEOTIDE SEQUENCE [LARGE SCALE GENOMIC DNA]</scope>
    <source>
        <strain evidence="9 10">SARCC-755</strain>
    </source>
</reference>
<organism evidence="9 10">
    <name type="scientific">Rhizobium tropici</name>
    <dbReference type="NCBI Taxonomy" id="398"/>
    <lineage>
        <taxon>Bacteria</taxon>
        <taxon>Pseudomonadati</taxon>
        <taxon>Pseudomonadota</taxon>
        <taxon>Alphaproteobacteria</taxon>
        <taxon>Hyphomicrobiales</taxon>
        <taxon>Rhizobiaceae</taxon>
        <taxon>Rhizobium/Agrobacterium group</taxon>
        <taxon>Rhizobium</taxon>
    </lineage>
</organism>
<dbReference type="PANTHER" id="PTHR42732:SF1">
    <property type="entry name" value="BETA-MANNOSIDASE"/>
    <property type="match status" value="1"/>
</dbReference>
<accession>A0A5B0W1P4</accession>
<feature type="domain" description="Glycosyl hydrolases family 2 sugar binding" evidence="7">
    <location>
        <begin position="40"/>
        <end position="149"/>
    </location>
</feature>
<dbReference type="InterPro" id="IPR006103">
    <property type="entry name" value="Glyco_hydro_2_cat"/>
</dbReference>
<dbReference type="InterPro" id="IPR008979">
    <property type="entry name" value="Galactose-bd-like_sf"/>
</dbReference>
<dbReference type="GO" id="GO:0004553">
    <property type="term" value="F:hydrolase activity, hydrolyzing O-glycosyl compounds"/>
    <property type="evidence" value="ECO:0007669"/>
    <property type="project" value="InterPro"/>
</dbReference>
<dbReference type="PROSITE" id="PS00608">
    <property type="entry name" value="GLYCOSYL_HYDROL_F2_2"/>
    <property type="match status" value="1"/>
</dbReference>
<dbReference type="SUPFAM" id="SSF49303">
    <property type="entry name" value="beta-Galactosidase/glucuronidase domain"/>
    <property type="match status" value="1"/>
</dbReference>
<evidence type="ECO:0000256" key="1">
    <source>
        <dbReference type="ARBA" id="ARBA00007401"/>
    </source>
</evidence>
<dbReference type="EMBL" id="VNIP01000008">
    <property type="protein sequence ID" value="KAA1179971.1"/>
    <property type="molecule type" value="Genomic_DNA"/>
</dbReference>
<dbReference type="InterPro" id="IPR023232">
    <property type="entry name" value="Glyco_hydro_2_AS"/>
</dbReference>
<dbReference type="InterPro" id="IPR006104">
    <property type="entry name" value="Glyco_hydro_2_N"/>
</dbReference>
<keyword evidence="2 4" id="KW-0378">Hydrolase</keyword>
<evidence type="ECO:0000259" key="7">
    <source>
        <dbReference type="Pfam" id="PF02837"/>
    </source>
</evidence>
<dbReference type="Gene3D" id="2.60.120.260">
    <property type="entry name" value="Galactose-binding domain-like"/>
    <property type="match status" value="1"/>
</dbReference>
<dbReference type="Pfam" id="PF02836">
    <property type="entry name" value="Glyco_hydro_2_C"/>
    <property type="match status" value="1"/>
</dbReference>
<sequence>MRSVVAFNESWTFHEGFSPGDVGRPQEGESVTLPHTAVELPLNYFDEKSYQRAFTYQKIVKWDETFAGREISLIFDAAMADAVVYLNGEEIVAHKDGYTPFEARLTGRLHQGENLITVKIDGSENPEIPPFGGRIDYLTYAGIYRDVWLKLADPVSVANIKVETGDVLSDRKSVTVRCDISNPQSLAFKVTVTVTLRSADGAAIASGQAVTSGESVALNFDGLADILLWDLDNPVLYSAEVALASDHGADRHATTFGFRTASFTAEGFLLNGKKLKLRGLNRHQAFPYVGYAMGRSAQERDAEIMKRTLKCNIVRTSHYPQSKWFLDHCDRIGLLVFEEIPGWQHIGDEEWQQESIRNVRRMIERDWNHPSIVIWGVRINESQDSHDFYAETNRLARELDPTRQTGGVRYITESEMLEDVYTMNDFILGNEELPGANRPRMPLRPQQENTGLSRDVPYLITEFGGHMYPTKIYDQEQRQAEHVRRHLEVLNAAYGDPSISGAIGWCMFDYNTHSDFGSGDRICYHGVMDMFREPKFAAYVYASQCEPTEEIVMKPVTIWARGERNIGGALPLIVLTNCDEVELRYGSLTKRLGPDRETFPHLPHPPVVFDHRSFTPDELGVWGMEWEDVHFTGYIGGRKVVEQHMVANPLPTSLQVEADADTLRTGERDTDTVRVIVRALDQAGSRLPFLNEAITIKVEGPAKVIGPETVAFQGGTTGFWLQATGKAGAIKLEVASPRFASQSLSFIAK</sequence>
<evidence type="ECO:0000313" key="9">
    <source>
        <dbReference type="EMBL" id="KAA1179971.1"/>
    </source>
</evidence>
<evidence type="ECO:0000313" key="10">
    <source>
        <dbReference type="Proteomes" id="UP000323608"/>
    </source>
</evidence>
<dbReference type="InterPro" id="IPR006101">
    <property type="entry name" value="Glyco_hydro_2"/>
</dbReference>
<comment type="similarity">
    <text evidence="1 4">Belongs to the glycosyl hydrolase 2 family.</text>
</comment>
<feature type="domain" description="Glycoside hydrolase family 2 immunoglobulin-like beta-sandwich" evidence="5">
    <location>
        <begin position="157"/>
        <end position="259"/>
    </location>
</feature>
<dbReference type="PANTHER" id="PTHR42732">
    <property type="entry name" value="BETA-GALACTOSIDASE"/>
    <property type="match status" value="1"/>
</dbReference>
<evidence type="ECO:0000256" key="3">
    <source>
        <dbReference type="ARBA" id="ARBA00023295"/>
    </source>
</evidence>
<dbReference type="InterPro" id="IPR051913">
    <property type="entry name" value="GH2_Domain-Containing"/>
</dbReference>
<evidence type="ECO:0000256" key="2">
    <source>
        <dbReference type="ARBA" id="ARBA00022801"/>
    </source>
</evidence>
<dbReference type="GO" id="GO:0005975">
    <property type="term" value="P:carbohydrate metabolic process"/>
    <property type="evidence" value="ECO:0007669"/>
    <property type="project" value="InterPro"/>
</dbReference>
<evidence type="ECO:0000259" key="8">
    <source>
        <dbReference type="Pfam" id="PF18565"/>
    </source>
</evidence>
<dbReference type="InterPro" id="IPR013783">
    <property type="entry name" value="Ig-like_fold"/>
</dbReference>
<keyword evidence="3 4" id="KW-0326">Glycosidase</keyword>
<dbReference type="SUPFAM" id="SSF51445">
    <property type="entry name" value="(Trans)glycosidases"/>
    <property type="match status" value="1"/>
</dbReference>
<dbReference type="PROSITE" id="PS00719">
    <property type="entry name" value="GLYCOSYL_HYDROL_F2_1"/>
    <property type="match status" value="1"/>
</dbReference>
<dbReference type="InterPro" id="IPR023230">
    <property type="entry name" value="Glyco_hydro_2_CS"/>
</dbReference>
<dbReference type="RefSeq" id="WP_149635229.1">
    <property type="nucleotide sequence ID" value="NZ_VNIP01000008.1"/>
</dbReference>
<dbReference type="AlphaFoldDB" id="A0A5B0W1P4"/>
<dbReference type="Pfam" id="PF00703">
    <property type="entry name" value="Glyco_hydro_2"/>
    <property type="match status" value="1"/>
</dbReference>
<feature type="domain" description="Glycoside hydrolase family 2" evidence="8">
    <location>
        <begin position="654"/>
        <end position="744"/>
    </location>
</feature>
<evidence type="ECO:0000259" key="6">
    <source>
        <dbReference type="Pfam" id="PF02836"/>
    </source>
</evidence>
<name>A0A5B0W1P4_RHITR</name>
<dbReference type="Pfam" id="PF18565">
    <property type="entry name" value="Glyco_hydro2_C5"/>
    <property type="match status" value="1"/>
</dbReference>
<dbReference type="InterPro" id="IPR036156">
    <property type="entry name" value="Beta-gal/glucu_dom_sf"/>
</dbReference>
<dbReference type="OrthoDB" id="9758603at2"/>
<proteinExistence type="inferred from homology"/>
<dbReference type="InterPro" id="IPR040605">
    <property type="entry name" value="Glyco_hydro2_dom5"/>
</dbReference>
<dbReference type="InterPro" id="IPR017853">
    <property type="entry name" value="GH"/>
</dbReference>
<gene>
    <name evidence="9" type="ORF">FP026_14010</name>
</gene>
<evidence type="ECO:0000256" key="4">
    <source>
        <dbReference type="RuleBase" id="RU361154"/>
    </source>
</evidence>